<proteinExistence type="predicted"/>
<keyword evidence="1 2" id="KW-0812">Transmembrane</keyword>
<accession>A0ABW5VI19</accession>
<dbReference type="RefSeq" id="WP_251808482.1">
    <property type="nucleotide sequence ID" value="NZ_CP166679.1"/>
</dbReference>
<keyword evidence="1" id="KW-0472">Membrane</keyword>
<feature type="transmembrane region" description="Helical" evidence="1">
    <location>
        <begin position="7"/>
        <end position="24"/>
    </location>
</feature>
<name>A0ABW5VI19_9FLAO</name>
<evidence type="ECO:0000313" key="2">
    <source>
        <dbReference type="EMBL" id="MFD2791307.1"/>
    </source>
</evidence>
<sequence length="117" mass="13577">MKLFAKIFASVFAVLFIWAGILQYNDPDSLLWYVIYGSSALASLIFIFDKLRLSIAVLLSFLYLIGSYIFWPEHYEGISLNGGDIYKIEHARESLGLLINAMVMFFYSWRIRFSRKA</sequence>
<dbReference type="Pfam" id="PF15071">
    <property type="entry name" value="TMEM220"/>
    <property type="match status" value="1"/>
</dbReference>
<reference evidence="3" key="1">
    <citation type="journal article" date="2019" name="Int. J. Syst. Evol. Microbiol.">
        <title>The Global Catalogue of Microorganisms (GCM) 10K type strain sequencing project: providing services to taxonomists for standard genome sequencing and annotation.</title>
        <authorList>
            <consortium name="The Broad Institute Genomics Platform"/>
            <consortium name="The Broad Institute Genome Sequencing Center for Infectious Disease"/>
            <person name="Wu L."/>
            <person name="Ma J."/>
        </authorList>
    </citation>
    <scope>NUCLEOTIDE SEQUENCE [LARGE SCALE GENOMIC DNA]</scope>
    <source>
        <strain evidence="3">KCTC 52924</strain>
    </source>
</reference>
<keyword evidence="1" id="KW-1133">Transmembrane helix</keyword>
<feature type="transmembrane region" description="Helical" evidence="1">
    <location>
        <begin position="91"/>
        <end position="109"/>
    </location>
</feature>
<comment type="caution">
    <text evidence="2">The sequence shown here is derived from an EMBL/GenBank/DDBJ whole genome shotgun (WGS) entry which is preliminary data.</text>
</comment>
<keyword evidence="3" id="KW-1185">Reference proteome</keyword>
<gene>
    <name evidence="2" type="ORF">ACFS1K_16160</name>
</gene>
<dbReference type="EMBL" id="JBHUOK010000033">
    <property type="protein sequence ID" value="MFD2791307.1"/>
    <property type="molecule type" value="Genomic_DNA"/>
</dbReference>
<feature type="transmembrane region" description="Helical" evidence="1">
    <location>
        <begin position="30"/>
        <end position="48"/>
    </location>
</feature>
<evidence type="ECO:0000256" key="1">
    <source>
        <dbReference type="SAM" id="Phobius"/>
    </source>
</evidence>
<organism evidence="2 3">
    <name type="scientific">Arenibacter antarcticus</name>
    <dbReference type="NCBI Taxonomy" id="2040469"/>
    <lineage>
        <taxon>Bacteria</taxon>
        <taxon>Pseudomonadati</taxon>
        <taxon>Bacteroidota</taxon>
        <taxon>Flavobacteriia</taxon>
        <taxon>Flavobacteriales</taxon>
        <taxon>Flavobacteriaceae</taxon>
        <taxon>Arenibacter</taxon>
    </lineage>
</organism>
<dbReference type="Proteomes" id="UP001597532">
    <property type="component" value="Unassembled WGS sequence"/>
</dbReference>
<protein>
    <submittedName>
        <fullName evidence="2">Transmembrane 220 family protein</fullName>
    </submittedName>
</protein>
<feature type="transmembrane region" description="Helical" evidence="1">
    <location>
        <begin position="55"/>
        <end position="71"/>
    </location>
</feature>
<evidence type="ECO:0000313" key="3">
    <source>
        <dbReference type="Proteomes" id="UP001597532"/>
    </source>
</evidence>
<dbReference type="InterPro" id="IPR029377">
    <property type="entry name" value="TMEM220"/>
</dbReference>